<feature type="non-terminal residue" evidence="2">
    <location>
        <position position="1"/>
    </location>
</feature>
<dbReference type="Pfam" id="PF13860">
    <property type="entry name" value="FlgD_ig"/>
    <property type="match status" value="1"/>
</dbReference>
<comment type="caution">
    <text evidence="2">The sequence shown here is derived from an EMBL/GenBank/DDBJ whole genome shotgun (WGS) entry which is preliminary data.</text>
</comment>
<evidence type="ECO:0000313" key="3">
    <source>
        <dbReference type="Proteomes" id="UP001593833"/>
    </source>
</evidence>
<reference evidence="2 3" key="1">
    <citation type="submission" date="2024-09" db="EMBL/GenBank/DDBJ databases">
        <authorList>
            <person name="D'Angelo T."/>
        </authorList>
    </citation>
    <scope>NUCLEOTIDE SEQUENCE [LARGE SCALE GENOMIC DNA]</scope>
    <source>
        <strain evidence="2">SAG AM-320-E07</strain>
    </source>
</reference>
<name>A0ABV6YMQ4_UNCEI</name>
<sequence>RPIIASGPTTVERSFPNFWPDGHCVIQTEIVKLSLAGVYDPGLECSGGTPLPVRVDLDPAQPTFGTIVSSDDGAGDPDYPDDSQFNVNVLITVGGEGPYPHSVDLGNLLQSGDLWGDPPCVDPGDPYQPPSNDHAHIPCPPGDPPTGCCMLPAALGGGCFVTHEQICLLFGGNYLGDDVPCPAPPGACCFGGQCIIIPEALCIQLSGTYFGDGNACLPGLCHPAGPVCPHGGTDHFDETQAAFVFHVPGEPEPRPIIASGPTTVERSFPDFLPDGHCEIQTEIVELSLVGVYDPGLECSGGTPLPVTVVLDPAQPTLGTIISSDDGAGDPDYPDDSQFNVNVLITVGGEGPYPHSVDLGNLLQSGDLWGDPPCVDPGGPYQPPSNDHAHIPCPPGDPPTGCCMLPAALGGGCFVTHEQICLLFGGIYLGDDVPCPIQQGLPCSQCGPGAHFVDNCPGGLDVVSDHAALAGVSTDLDCVPELSFIMRPCPVPDNVLVVQRSNPLDDSANYPGLRPTDGHNDVIDTEILSMCLTASGYTLTAGAGQGQGGVLAPSLGAIAEKPSNPTVAKSFFRVYFEIETPGGQFLYNHTPLIIHSDITCLPPKVGYIHVQDCIPLFDHPTAGTHVANLTSADHVVNPGVEPAVCCLENDECVIATIDECATLTGLFHPESDTCDPNPCSAYTDVEGDPAEFRGQTLLFAAVPNPFTQTTVLKYHLDQPGEVTLDIYDPAGRLVRRLLDITATAGIGSVEWDGRNDAGRRVGRGAYFARLSAGGVVRSQRLITLE</sequence>
<organism evidence="2 3">
    <name type="scientific">Eiseniibacteriota bacterium</name>
    <dbReference type="NCBI Taxonomy" id="2212470"/>
    <lineage>
        <taxon>Bacteria</taxon>
        <taxon>Candidatus Eiseniibacteriota</taxon>
    </lineage>
</organism>
<evidence type="ECO:0000259" key="1">
    <source>
        <dbReference type="Pfam" id="PF13860"/>
    </source>
</evidence>
<dbReference type="EMBL" id="JBHPKH010000162">
    <property type="protein sequence ID" value="MFC1573436.1"/>
    <property type="molecule type" value="Genomic_DNA"/>
</dbReference>
<dbReference type="Proteomes" id="UP001593833">
    <property type="component" value="Unassembled WGS sequence"/>
</dbReference>
<dbReference type="NCBIfam" id="TIGR04183">
    <property type="entry name" value="Por_Secre_tail"/>
    <property type="match status" value="1"/>
</dbReference>
<accession>A0ABV6YMQ4</accession>
<proteinExistence type="predicted"/>
<feature type="domain" description="FlgD/Vpr Ig-like" evidence="1">
    <location>
        <begin position="710"/>
        <end position="771"/>
    </location>
</feature>
<keyword evidence="3" id="KW-1185">Reference proteome</keyword>
<dbReference type="InterPro" id="IPR025965">
    <property type="entry name" value="FlgD/Vpr_Ig-like"/>
</dbReference>
<evidence type="ECO:0000313" key="2">
    <source>
        <dbReference type="EMBL" id="MFC1573436.1"/>
    </source>
</evidence>
<dbReference type="Gene3D" id="2.60.40.4070">
    <property type="match status" value="1"/>
</dbReference>
<protein>
    <submittedName>
        <fullName evidence="2">FlgD immunoglobulin-like domain containing protein</fullName>
    </submittedName>
</protein>
<gene>
    <name evidence="2" type="ORF">ACFL6M_07545</name>
</gene>
<dbReference type="InterPro" id="IPR026444">
    <property type="entry name" value="Secre_tail"/>
</dbReference>